<evidence type="ECO:0000256" key="3">
    <source>
        <dbReference type="ARBA" id="ARBA00022475"/>
    </source>
</evidence>
<protein>
    <submittedName>
        <fullName evidence="9">Acyltransferase</fullName>
    </submittedName>
</protein>
<reference evidence="9 10" key="1">
    <citation type="submission" date="2014-11" db="EMBL/GenBank/DDBJ databases">
        <title>Complete genome sequence and analysis of Lactobacillus hokkaidonensis LOOC260T.</title>
        <authorList>
            <person name="Tanizawa Y."/>
            <person name="Tohno M."/>
            <person name="Kaminuma E."/>
            <person name="Nakamura Y."/>
            <person name="Arita M."/>
        </authorList>
    </citation>
    <scope>NUCLEOTIDE SEQUENCE [LARGE SCALE GENOMIC DNA]</scope>
    <source>
        <strain evidence="9 10">LOOC260</strain>
    </source>
</reference>
<evidence type="ECO:0000256" key="6">
    <source>
        <dbReference type="ARBA" id="ARBA00023136"/>
    </source>
</evidence>
<feature type="transmembrane region" description="Helical" evidence="7">
    <location>
        <begin position="138"/>
        <end position="157"/>
    </location>
</feature>
<evidence type="ECO:0000313" key="10">
    <source>
        <dbReference type="Proteomes" id="UP000031620"/>
    </source>
</evidence>
<comment type="similarity">
    <text evidence="2">Belongs to the acyltransferase 3 family.</text>
</comment>
<dbReference type="HOGENOM" id="CLU_047714_1_0_9"/>
<evidence type="ECO:0000256" key="2">
    <source>
        <dbReference type="ARBA" id="ARBA00007400"/>
    </source>
</evidence>
<proteinExistence type="inferred from homology"/>
<sequence length="392" mass="46400">MNSTNLPSTTKHRPYLHEVDFMRVFFICGVLFNHTLNKFTEVMTSQSGWPYYDLKSIRMMFHFSRMGFMFMSGLVLTLNYFERNDWLTFFKKRYNGTLWPYLIWNFLLMLLTIVVSDISYASFSNHYLTAIIHGSSFYMYYLLVTLQLYLVFPGIVWLFKKWPNAHKRIVVISFFVQIILVSLIKFKFANMDTGSWPYWFKSYSINVFSYQFYFIFGAFTSLHYQYTVDFIRRHIQAIGISAMLLSIGTIGYFRIWNLKILGLANDQATSPHQPYMLFFDFLTICTIFFVGKQYEAWRDNGMPEWLTTGVSRIAKVSFGMYLNQTIILMILKWLLSMLSVPDWVLLFMLPLGWLSVVYGSFTFAWFCYKVPPFGFLIGRPNFSVRKVVLKQS</sequence>
<feature type="domain" description="Acyltransferase 3" evidence="8">
    <location>
        <begin position="17"/>
        <end position="368"/>
    </location>
</feature>
<accession>A0A0A1GZL8</accession>
<feature type="transmembrane region" description="Helical" evidence="7">
    <location>
        <begin position="208"/>
        <end position="226"/>
    </location>
</feature>
<dbReference type="Pfam" id="PF01757">
    <property type="entry name" value="Acyl_transf_3"/>
    <property type="match status" value="1"/>
</dbReference>
<dbReference type="KEGG" id="lho:LOOC260_119380"/>
<organism evidence="9 10">
    <name type="scientific">Paucilactobacillus hokkaidonensis JCM 18461</name>
    <dbReference type="NCBI Taxonomy" id="1291742"/>
    <lineage>
        <taxon>Bacteria</taxon>
        <taxon>Bacillati</taxon>
        <taxon>Bacillota</taxon>
        <taxon>Bacilli</taxon>
        <taxon>Lactobacillales</taxon>
        <taxon>Lactobacillaceae</taxon>
        <taxon>Paucilactobacillus</taxon>
    </lineage>
</organism>
<feature type="transmembrane region" description="Helical" evidence="7">
    <location>
        <begin position="312"/>
        <end position="331"/>
    </location>
</feature>
<evidence type="ECO:0000313" key="9">
    <source>
        <dbReference type="EMBL" id="BAP86444.1"/>
    </source>
</evidence>
<dbReference type="PANTHER" id="PTHR40074">
    <property type="entry name" value="O-ACETYLTRANSFERASE WECH"/>
    <property type="match status" value="1"/>
</dbReference>
<evidence type="ECO:0000256" key="4">
    <source>
        <dbReference type="ARBA" id="ARBA00022692"/>
    </source>
</evidence>
<dbReference type="GO" id="GO:0016413">
    <property type="term" value="F:O-acetyltransferase activity"/>
    <property type="evidence" value="ECO:0007669"/>
    <property type="project" value="TreeGrafter"/>
</dbReference>
<feature type="transmembrane region" description="Helical" evidence="7">
    <location>
        <begin position="169"/>
        <end position="188"/>
    </location>
</feature>
<dbReference type="Proteomes" id="UP000031620">
    <property type="component" value="Chromosome"/>
</dbReference>
<dbReference type="AlphaFoldDB" id="A0A0A1GZL8"/>
<keyword evidence="3" id="KW-1003">Cell membrane</keyword>
<feature type="transmembrane region" description="Helical" evidence="7">
    <location>
        <begin position="59"/>
        <end position="81"/>
    </location>
</feature>
<feature type="transmembrane region" description="Helical" evidence="7">
    <location>
        <begin position="275"/>
        <end position="291"/>
    </location>
</feature>
<keyword evidence="5 7" id="KW-1133">Transmembrane helix</keyword>
<evidence type="ECO:0000259" key="8">
    <source>
        <dbReference type="Pfam" id="PF01757"/>
    </source>
</evidence>
<gene>
    <name evidence="9" type="ORF">LOOC260_119380</name>
</gene>
<feature type="transmembrane region" description="Helical" evidence="7">
    <location>
        <begin position="238"/>
        <end position="255"/>
    </location>
</feature>
<comment type="subcellular location">
    <subcellularLocation>
        <location evidence="1">Cell membrane</location>
        <topology evidence="1">Multi-pass membrane protein</topology>
    </subcellularLocation>
</comment>
<dbReference type="InterPro" id="IPR002656">
    <property type="entry name" value="Acyl_transf_3_dom"/>
</dbReference>
<keyword evidence="9" id="KW-0808">Transferase</keyword>
<dbReference type="GO" id="GO:0005886">
    <property type="term" value="C:plasma membrane"/>
    <property type="evidence" value="ECO:0007669"/>
    <property type="project" value="UniProtKB-SubCell"/>
</dbReference>
<feature type="transmembrane region" description="Helical" evidence="7">
    <location>
        <begin position="343"/>
        <end position="368"/>
    </location>
</feature>
<dbReference type="PANTHER" id="PTHR40074:SF2">
    <property type="entry name" value="O-ACETYLTRANSFERASE WECH"/>
    <property type="match status" value="1"/>
</dbReference>
<evidence type="ECO:0000256" key="5">
    <source>
        <dbReference type="ARBA" id="ARBA00022989"/>
    </source>
</evidence>
<dbReference type="RefSeq" id="WP_041094513.1">
    <property type="nucleotide sequence ID" value="NZ_AP014680.1"/>
</dbReference>
<feature type="transmembrane region" description="Helical" evidence="7">
    <location>
        <begin position="102"/>
        <end position="123"/>
    </location>
</feature>
<dbReference type="GO" id="GO:0009246">
    <property type="term" value="P:enterobacterial common antigen biosynthetic process"/>
    <property type="evidence" value="ECO:0007669"/>
    <property type="project" value="TreeGrafter"/>
</dbReference>
<evidence type="ECO:0000256" key="1">
    <source>
        <dbReference type="ARBA" id="ARBA00004651"/>
    </source>
</evidence>
<name>A0A0A1GZL8_9LACO</name>
<dbReference type="STRING" id="1291742.LOOC260_119380"/>
<keyword evidence="9" id="KW-0012">Acyltransferase</keyword>
<evidence type="ECO:0000256" key="7">
    <source>
        <dbReference type="SAM" id="Phobius"/>
    </source>
</evidence>
<keyword evidence="6 7" id="KW-0472">Membrane</keyword>
<keyword evidence="4 7" id="KW-0812">Transmembrane</keyword>
<dbReference type="EMBL" id="AP014680">
    <property type="protein sequence ID" value="BAP86444.1"/>
    <property type="molecule type" value="Genomic_DNA"/>
</dbReference>